<evidence type="ECO:0000256" key="5">
    <source>
        <dbReference type="ARBA" id="ARBA00023251"/>
    </source>
</evidence>
<dbReference type="PROSITE" id="PS00146">
    <property type="entry name" value="BETA_LACTAMASE_A"/>
    <property type="match status" value="1"/>
</dbReference>
<keyword evidence="8" id="KW-0732">Signal</keyword>
<dbReference type="EMBL" id="CP028989">
    <property type="protein sequence ID" value="UUO64946.1"/>
    <property type="molecule type" value="Genomic_DNA"/>
</dbReference>
<dbReference type="AlphaFoldDB" id="A0AAE9N6G7"/>
<dbReference type="GO" id="GO:0046677">
    <property type="term" value="P:response to antibiotic"/>
    <property type="evidence" value="ECO:0007669"/>
    <property type="project" value="UniProtKB-UniRule"/>
</dbReference>
<dbReference type="EC" id="3.5.2.6" evidence="3 6"/>
<name>A0AAE9N6G7_9BRAD</name>
<dbReference type="Proteomes" id="UP001058872">
    <property type="component" value="Chromosome"/>
</dbReference>
<sequence>MPLDRRSLLASLCWMAASPALAAEAPPEFGAYERESGGRVGLHAENLATGAKLSWRADERFVMCSTFKASLAACVLARVDRGEEQLAAMIPYGKADLLEYAPVAKQNLAAGTMSVADMCKAIVELSDNTCANLLLARIGGPAALTAFWRSIGDSTSRLDHNEPELNRSLPGNSQDTTTPAAMAGNLRRLVVGDALSPASRALLTEWMVNCKTGANRLRGGLPASWTIGDKTGNNGKDAAGDIAVVWPKPDTPILITAYVQGGAPNAAQIEAVFARIGRMVAERLA</sequence>
<feature type="chain" id="PRO_5042155888" description="Beta-lactamase" evidence="8">
    <location>
        <begin position="23"/>
        <end position="285"/>
    </location>
</feature>
<comment type="catalytic activity">
    <reaction evidence="1 6">
        <text>a beta-lactam + H2O = a substituted beta-amino acid</text>
        <dbReference type="Rhea" id="RHEA:20401"/>
        <dbReference type="ChEBI" id="CHEBI:15377"/>
        <dbReference type="ChEBI" id="CHEBI:35627"/>
        <dbReference type="ChEBI" id="CHEBI:140347"/>
        <dbReference type="EC" id="3.5.2.6"/>
    </reaction>
</comment>
<evidence type="ECO:0000256" key="7">
    <source>
        <dbReference type="SAM" id="MobiDB-lite"/>
    </source>
</evidence>
<dbReference type="PRINTS" id="PR00118">
    <property type="entry name" value="BLACTAMASEA"/>
</dbReference>
<evidence type="ECO:0000256" key="2">
    <source>
        <dbReference type="ARBA" id="ARBA00009009"/>
    </source>
</evidence>
<dbReference type="Gene3D" id="3.40.710.10">
    <property type="entry name" value="DD-peptidase/beta-lactamase superfamily"/>
    <property type="match status" value="1"/>
</dbReference>
<dbReference type="InterPro" id="IPR045155">
    <property type="entry name" value="Beta-lactam_cat"/>
</dbReference>
<dbReference type="GO" id="GO:0008800">
    <property type="term" value="F:beta-lactamase activity"/>
    <property type="evidence" value="ECO:0007669"/>
    <property type="project" value="UniProtKB-UniRule"/>
</dbReference>
<dbReference type="InterPro" id="IPR023650">
    <property type="entry name" value="Beta-lactam_class-A_AS"/>
</dbReference>
<evidence type="ECO:0000256" key="6">
    <source>
        <dbReference type="RuleBase" id="RU361140"/>
    </source>
</evidence>
<dbReference type="Pfam" id="PF13354">
    <property type="entry name" value="Beta-lactamase2"/>
    <property type="match status" value="1"/>
</dbReference>
<keyword evidence="4 6" id="KW-0378">Hydrolase</keyword>
<dbReference type="NCBIfam" id="NF033103">
    <property type="entry name" value="bla_class_A"/>
    <property type="match status" value="1"/>
</dbReference>
<proteinExistence type="inferred from homology"/>
<evidence type="ECO:0000256" key="3">
    <source>
        <dbReference type="ARBA" id="ARBA00012865"/>
    </source>
</evidence>
<dbReference type="PANTHER" id="PTHR35333:SF3">
    <property type="entry name" value="BETA-LACTAMASE-TYPE TRANSPEPTIDASE FOLD CONTAINING PROTEIN"/>
    <property type="match status" value="1"/>
</dbReference>
<dbReference type="InterPro" id="IPR012338">
    <property type="entry name" value="Beta-lactam/transpept-like"/>
</dbReference>
<dbReference type="PANTHER" id="PTHR35333">
    <property type="entry name" value="BETA-LACTAMASE"/>
    <property type="match status" value="1"/>
</dbReference>
<feature type="domain" description="Beta-lactamase class A catalytic" evidence="9">
    <location>
        <begin position="41"/>
        <end position="258"/>
    </location>
</feature>
<evidence type="ECO:0000256" key="4">
    <source>
        <dbReference type="ARBA" id="ARBA00022801"/>
    </source>
</evidence>
<dbReference type="RefSeq" id="WP_257179263.1">
    <property type="nucleotide sequence ID" value="NZ_CP028989.1"/>
</dbReference>
<evidence type="ECO:0000313" key="11">
    <source>
        <dbReference type="Proteomes" id="UP001058872"/>
    </source>
</evidence>
<reference evidence="10" key="1">
    <citation type="submission" date="2018-04" db="EMBL/GenBank/DDBJ databases">
        <title>Genomes of Endosymbiotic and Endophytic Bradyrhizobium Publication status.</title>
        <authorList>
            <person name="Guha S."/>
            <person name="Jorrin B."/>
            <person name="Sarkar M."/>
            <person name="Poole P.S."/>
            <person name="DasGupta M."/>
        </authorList>
    </citation>
    <scope>NUCLEOTIDE SEQUENCE</scope>
    <source>
        <strain evidence="10">WBOS16</strain>
    </source>
</reference>
<feature type="signal peptide" evidence="8">
    <location>
        <begin position="1"/>
        <end position="22"/>
    </location>
</feature>
<accession>A0AAE9N6G7</accession>
<evidence type="ECO:0000313" key="10">
    <source>
        <dbReference type="EMBL" id="UUO64946.1"/>
    </source>
</evidence>
<evidence type="ECO:0000256" key="8">
    <source>
        <dbReference type="SAM" id="SignalP"/>
    </source>
</evidence>
<evidence type="ECO:0000259" key="9">
    <source>
        <dbReference type="Pfam" id="PF13354"/>
    </source>
</evidence>
<dbReference type="GO" id="GO:0030655">
    <property type="term" value="P:beta-lactam antibiotic catabolic process"/>
    <property type="evidence" value="ECO:0007669"/>
    <property type="project" value="InterPro"/>
</dbReference>
<evidence type="ECO:0000256" key="1">
    <source>
        <dbReference type="ARBA" id="ARBA00001526"/>
    </source>
</evidence>
<dbReference type="InterPro" id="IPR000871">
    <property type="entry name" value="Beta-lactam_class-A"/>
</dbReference>
<gene>
    <name evidence="10" type="ORF">DCM83_06760</name>
</gene>
<protein>
    <recommendedName>
        <fullName evidence="3 6">Beta-lactamase</fullName>
        <ecNumber evidence="3 6">3.5.2.6</ecNumber>
    </recommendedName>
</protein>
<comment type="similarity">
    <text evidence="2 6">Belongs to the class-A beta-lactamase family.</text>
</comment>
<keyword evidence="5 6" id="KW-0046">Antibiotic resistance</keyword>
<organism evidence="10 11">
    <name type="scientific">Bradyrhizobium betae</name>
    <dbReference type="NCBI Taxonomy" id="244734"/>
    <lineage>
        <taxon>Bacteria</taxon>
        <taxon>Pseudomonadati</taxon>
        <taxon>Pseudomonadota</taxon>
        <taxon>Alphaproteobacteria</taxon>
        <taxon>Hyphomicrobiales</taxon>
        <taxon>Nitrobacteraceae</taxon>
        <taxon>Bradyrhizobium</taxon>
    </lineage>
</organism>
<feature type="region of interest" description="Disordered" evidence="7">
    <location>
        <begin position="158"/>
        <end position="177"/>
    </location>
</feature>
<dbReference type="SUPFAM" id="SSF56601">
    <property type="entry name" value="beta-lactamase/transpeptidase-like"/>
    <property type="match status" value="1"/>
</dbReference>